<evidence type="ECO:0000313" key="2">
    <source>
        <dbReference type="EMBL" id="HIX49600.1"/>
    </source>
</evidence>
<feature type="region of interest" description="Disordered" evidence="1">
    <location>
        <begin position="284"/>
        <end position="314"/>
    </location>
</feature>
<evidence type="ECO:0000313" key="3">
    <source>
        <dbReference type="Proteomes" id="UP000824243"/>
    </source>
</evidence>
<reference evidence="2" key="2">
    <citation type="submission" date="2021-04" db="EMBL/GenBank/DDBJ databases">
        <authorList>
            <person name="Gilroy R."/>
        </authorList>
    </citation>
    <scope>NUCLEOTIDE SEQUENCE</scope>
    <source>
        <strain evidence="2">ChiSjej5B23-15282</strain>
    </source>
</reference>
<dbReference type="AlphaFoldDB" id="A0A9D2ATR9"/>
<evidence type="ECO:0000256" key="1">
    <source>
        <dbReference type="SAM" id="MobiDB-lite"/>
    </source>
</evidence>
<name>A0A9D2ATR9_9FIRM</name>
<dbReference type="Proteomes" id="UP000824243">
    <property type="component" value="Unassembled WGS sequence"/>
</dbReference>
<evidence type="ECO:0008006" key="4">
    <source>
        <dbReference type="Google" id="ProtNLM"/>
    </source>
</evidence>
<dbReference type="EMBL" id="DXFA01000186">
    <property type="protein sequence ID" value="HIX49600.1"/>
    <property type="molecule type" value="Genomic_DNA"/>
</dbReference>
<accession>A0A9D2ATR9</accession>
<protein>
    <recommendedName>
        <fullName evidence="4">Band 7 domain-containing protein</fullName>
    </recommendedName>
</protein>
<reference evidence="2" key="1">
    <citation type="journal article" date="2021" name="PeerJ">
        <title>Extensive microbial diversity within the chicken gut microbiome revealed by metagenomics and culture.</title>
        <authorList>
            <person name="Gilroy R."/>
            <person name="Ravi A."/>
            <person name="Getino M."/>
            <person name="Pursley I."/>
            <person name="Horton D.L."/>
            <person name="Alikhan N.F."/>
            <person name="Baker D."/>
            <person name="Gharbi K."/>
            <person name="Hall N."/>
            <person name="Watson M."/>
            <person name="Adriaenssens E.M."/>
            <person name="Foster-Nyarko E."/>
            <person name="Jarju S."/>
            <person name="Secka A."/>
            <person name="Antonio M."/>
            <person name="Oren A."/>
            <person name="Chaudhuri R.R."/>
            <person name="La Ragione R."/>
            <person name="Hildebrand F."/>
            <person name="Pallen M.J."/>
        </authorList>
    </citation>
    <scope>NUCLEOTIDE SEQUENCE</scope>
    <source>
        <strain evidence="2">ChiSjej5B23-15282</strain>
    </source>
</reference>
<comment type="caution">
    <text evidence="2">The sequence shown here is derived from an EMBL/GenBank/DDBJ whole genome shotgun (WGS) entry which is preliminary data.</text>
</comment>
<proteinExistence type="predicted"/>
<gene>
    <name evidence="2" type="ORF">H9981_11435</name>
</gene>
<sequence length="314" mass="35373">MIRKTYNPILRQETYKPNFFAKIPEPGINSAILLIPGDDLRQALCITAGTDIRPSDLRKKAYNRLIEIDTADHYIEIELTLLTRDNVSSFILTAGMTARVTDPAVFLEEGITNAAERAEKELKQIFEELADEFEPEELREFREAARNEISHFTLTRCGLSLSGGTVNVRGDQKYQEFLQKKKDIARQKELEQVKAEAARQLSGIYADMITAVYSEVADGKITAAEAQRKIKQIKDTDFNVGMQQRDQVLEFFTKMRDAGIATEEELQKQIELLTGGIAIRTEAGRITGPETRGIEKNEENGGDSSIYAPFDDDE</sequence>
<organism evidence="2 3">
    <name type="scientific">Candidatus Mediterraneibacter caccavium</name>
    <dbReference type="NCBI Taxonomy" id="2838661"/>
    <lineage>
        <taxon>Bacteria</taxon>
        <taxon>Bacillati</taxon>
        <taxon>Bacillota</taxon>
        <taxon>Clostridia</taxon>
        <taxon>Lachnospirales</taxon>
        <taxon>Lachnospiraceae</taxon>
        <taxon>Mediterraneibacter</taxon>
    </lineage>
</organism>